<sequence length="64" mass="7508">MNGPMGERIWTSSIAEHIWELRASDPEAFKMRVKEYFARGHPGFTVIRAKYPHIYIQDDRASNK</sequence>
<dbReference type="Proteomes" id="UP000564806">
    <property type="component" value="Unassembled WGS sequence"/>
</dbReference>
<gene>
    <name evidence="1" type="ORF">HPT30_20160</name>
</gene>
<comment type="caution">
    <text evidence="1">The sequence shown here is derived from an EMBL/GenBank/DDBJ whole genome shotgun (WGS) entry which is preliminary data.</text>
</comment>
<protein>
    <submittedName>
        <fullName evidence="1">Uncharacterized protein</fullName>
    </submittedName>
</protein>
<keyword evidence="2" id="KW-1185">Reference proteome</keyword>
<dbReference type="AlphaFoldDB" id="A0A850ETJ6"/>
<accession>A0A850ETJ6</accession>
<proteinExistence type="predicted"/>
<evidence type="ECO:0000313" key="1">
    <source>
        <dbReference type="EMBL" id="NUU62664.1"/>
    </source>
</evidence>
<dbReference type="EMBL" id="JABWCS010000215">
    <property type="protein sequence ID" value="NUU62664.1"/>
    <property type="molecule type" value="Genomic_DNA"/>
</dbReference>
<evidence type="ECO:0000313" key="2">
    <source>
        <dbReference type="Proteomes" id="UP000564806"/>
    </source>
</evidence>
<dbReference type="RefSeq" id="WP_175373113.1">
    <property type="nucleotide sequence ID" value="NZ_JABWCS010000215.1"/>
</dbReference>
<reference evidence="1" key="1">
    <citation type="submission" date="2020-06" db="EMBL/GenBank/DDBJ databases">
        <title>Paenibacillus sp. nov., isolated from soil.</title>
        <authorList>
            <person name="Seo Y.L."/>
        </authorList>
    </citation>
    <scope>NUCLEOTIDE SEQUENCE [LARGE SCALE GENOMIC DNA]</scope>
    <source>
        <strain evidence="1">JW14</strain>
    </source>
</reference>
<name>A0A850ETJ6_9BACL</name>
<organism evidence="1 2">
    <name type="scientific">Paenibacillus agri</name>
    <dbReference type="NCBI Taxonomy" id="2744309"/>
    <lineage>
        <taxon>Bacteria</taxon>
        <taxon>Bacillati</taxon>
        <taxon>Bacillota</taxon>
        <taxon>Bacilli</taxon>
        <taxon>Bacillales</taxon>
        <taxon>Paenibacillaceae</taxon>
        <taxon>Paenibacillus</taxon>
    </lineage>
</organism>